<keyword evidence="4" id="KW-0472">Membrane</keyword>
<dbReference type="CDD" id="cd15797">
    <property type="entry name" value="PMEI"/>
    <property type="match status" value="1"/>
</dbReference>
<dbReference type="SMART" id="SM00856">
    <property type="entry name" value="PMEI"/>
    <property type="match status" value="1"/>
</dbReference>
<dbReference type="PANTHER" id="PTHR36710:SF10">
    <property type="entry name" value="PECTINESTERASE INHIBITOR DOMAIN-CONTAINING PROTEIN"/>
    <property type="match status" value="1"/>
</dbReference>
<comment type="caution">
    <text evidence="6">The sequence shown here is derived from an EMBL/GenBank/DDBJ whole genome shotgun (WGS) entry which is preliminary data.</text>
</comment>
<evidence type="ECO:0000259" key="5">
    <source>
        <dbReference type="SMART" id="SM00856"/>
    </source>
</evidence>
<keyword evidence="1" id="KW-0732">Signal</keyword>
<dbReference type="InterPro" id="IPR052421">
    <property type="entry name" value="PCW_Enzyme_Inhibitor"/>
</dbReference>
<dbReference type="InterPro" id="IPR034086">
    <property type="entry name" value="PMEI_plant"/>
</dbReference>
<dbReference type="Proteomes" id="UP000823775">
    <property type="component" value="Unassembled WGS sequence"/>
</dbReference>
<proteinExistence type="inferred from homology"/>
<name>A0ABS8SEI5_DATST</name>
<evidence type="ECO:0000256" key="2">
    <source>
        <dbReference type="ARBA" id="ARBA00023157"/>
    </source>
</evidence>
<reference evidence="6 7" key="1">
    <citation type="journal article" date="2021" name="BMC Genomics">
        <title>Datura genome reveals duplications of psychoactive alkaloid biosynthetic genes and high mutation rate following tissue culture.</title>
        <authorList>
            <person name="Rajewski A."/>
            <person name="Carter-House D."/>
            <person name="Stajich J."/>
            <person name="Litt A."/>
        </authorList>
    </citation>
    <scope>NUCLEOTIDE SEQUENCE [LARGE SCALE GENOMIC DNA]</scope>
    <source>
        <strain evidence="6">AR-01</strain>
    </source>
</reference>
<evidence type="ECO:0000256" key="1">
    <source>
        <dbReference type="ARBA" id="ARBA00022729"/>
    </source>
</evidence>
<dbReference type="InterPro" id="IPR035513">
    <property type="entry name" value="Invertase/methylesterase_inhib"/>
</dbReference>
<protein>
    <recommendedName>
        <fullName evidence="5">Pectinesterase inhibitor domain-containing protein</fullName>
    </recommendedName>
</protein>
<feature type="transmembrane region" description="Helical" evidence="4">
    <location>
        <begin position="12"/>
        <end position="37"/>
    </location>
</feature>
<accession>A0ABS8SEI5</accession>
<evidence type="ECO:0000313" key="7">
    <source>
        <dbReference type="Proteomes" id="UP000823775"/>
    </source>
</evidence>
<evidence type="ECO:0000256" key="4">
    <source>
        <dbReference type="SAM" id="Phobius"/>
    </source>
</evidence>
<comment type="similarity">
    <text evidence="3">Belongs to the PMEI family.</text>
</comment>
<keyword evidence="4" id="KW-0812">Transmembrane</keyword>
<gene>
    <name evidence="6" type="ORF">HAX54_034653</name>
</gene>
<dbReference type="InterPro" id="IPR006501">
    <property type="entry name" value="Pectinesterase_inhib_dom"/>
</dbReference>
<dbReference type="SUPFAM" id="SSF101148">
    <property type="entry name" value="Plant invertase/pectin methylesterase inhibitor"/>
    <property type="match status" value="1"/>
</dbReference>
<dbReference type="NCBIfam" id="TIGR01614">
    <property type="entry name" value="PME_inhib"/>
    <property type="match status" value="1"/>
</dbReference>
<dbReference type="Gene3D" id="1.20.140.40">
    <property type="entry name" value="Invertase/pectin methylesterase inhibitor family protein"/>
    <property type="match status" value="1"/>
</dbReference>
<keyword evidence="4" id="KW-1133">Transmembrane helix</keyword>
<keyword evidence="7" id="KW-1185">Reference proteome</keyword>
<dbReference type="PANTHER" id="PTHR36710">
    <property type="entry name" value="PECTINESTERASE INHIBITOR-LIKE"/>
    <property type="match status" value="1"/>
</dbReference>
<keyword evidence="2" id="KW-1015">Disulfide bond</keyword>
<dbReference type="Pfam" id="PF04043">
    <property type="entry name" value="PMEI"/>
    <property type="match status" value="1"/>
</dbReference>
<feature type="domain" description="Pectinesterase inhibitor" evidence="5">
    <location>
        <begin position="31"/>
        <end position="176"/>
    </location>
</feature>
<dbReference type="EMBL" id="JACEIK010000448">
    <property type="protein sequence ID" value="MCD7457263.1"/>
    <property type="molecule type" value="Genomic_DNA"/>
</dbReference>
<evidence type="ECO:0000256" key="3">
    <source>
        <dbReference type="ARBA" id="ARBA00038471"/>
    </source>
</evidence>
<sequence>MTTSSSSSSSSSFFVSTLILCLIVSFFITPSTSNYLAKVCIKSKNPRFCLQVYGLNPHRRPYELTQEAINLALTNASDTIKKIHTFIDQTEDYNLQVIYNYCLNYYQSIIDTLRDAEEQFLKEGRYFDVNDAGNMAQLNAFRCENEFQRKWGYVYDSTLTKDNENLRIFGSIVVSAIDLLYNSTLVKK</sequence>
<evidence type="ECO:0000313" key="6">
    <source>
        <dbReference type="EMBL" id="MCD7457263.1"/>
    </source>
</evidence>
<organism evidence="6 7">
    <name type="scientific">Datura stramonium</name>
    <name type="common">Jimsonweed</name>
    <name type="synonym">Common thornapple</name>
    <dbReference type="NCBI Taxonomy" id="4076"/>
    <lineage>
        <taxon>Eukaryota</taxon>
        <taxon>Viridiplantae</taxon>
        <taxon>Streptophyta</taxon>
        <taxon>Embryophyta</taxon>
        <taxon>Tracheophyta</taxon>
        <taxon>Spermatophyta</taxon>
        <taxon>Magnoliopsida</taxon>
        <taxon>eudicotyledons</taxon>
        <taxon>Gunneridae</taxon>
        <taxon>Pentapetalae</taxon>
        <taxon>asterids</taxon>
        <taxon>lamiids</taxon>
        <taxon>Solanales</taxon>
        <taxon>Solanaceae</taxon>
        <taxon>Solanoideae</taxon>
        <taxon>Datureae</taxon>
        <taxon>Datura</taxon>
    </lineage>
</organism>